<feature type="region of interest" description="Disordered" evidence="5">
    <location>
        <begin position="458"/>
        <end position="480"/>
    </location>
</feature>
<keyword evidence="1" id="KW-0479">Metal-binding</keyword>
<dbReference type="PROSITE" id="PS50089">
    <property type="entry name" value="ZF_RING_2"/>
    <property type="match status" value="1"/>
</dbReference>
<feature type="domain" description="RING-type" evidence="7">
    <location>
        <begin position="57"/>
        <end position="107"/>
    </location>
</feature>
<feature type="domain" description="PHD-type" evidence="6">
    <location>
        <begin position="153"/>
        <end position="199"/>
    </location>
</feature>
<dbReference type="InterPro" id="IPR019787">
    <property type="entry name" value="Znf_PHD-finger"/>
</dbReference>
<dbReference type="InterPro" id="IPR011011">
    <property type="entry name" value="Znf_FYVE_PHD"/>
</dbReference>
<dbReference type="InterPro" id="IPR013083">
    <property type="entry name" value="Znf_RING/FYVE/PHD"/>
</dbReference>
<evidence type="ECO:0000256" key="3">
    <source>
        <dbReference type="ARBA" id="ARBA00022833"/>
    </source>
</evidence>
<gene>
    <name evidence="8" type="ORF">P167DRAFT_548477</name>
</gene>
<dbReference type="PANTHER" id="PTHR12618">
    <property type="entry name" value="PHD AND RING FINGER DOMAIN-CONTAINING PROTEIN 1"/>
    <property type="match status" value="1"/>
</dbReference>
<evidence type="ECO:0000256" key="5">
    <source>
        <dbReference type="SAM" id="MobiDB-lite"/>
    </source>
</evidence>
<feature type="region of interest" description="Disordered" evidence="5">
    <location>
        <begin position="493"/>
        <end position="512"/>
    </location>
</feature>
<feature type="region of interest" description="Disordered" evidence="5">
    <location>
        <begin position="336"/>
        <end position="411"/>
    </location>
</feature>
<evidence type="ECO:0000313" key="9">
    <source>
        <dbReference type="Proteomes" id="UP000277580"/>
    </source>
</evidence>
<organism evidence="8 9">
    <name type="scientific">Morchella conica CCBAS932</name>
    <dbReference type="NCBI Taxonomy" id="1392247"/>
    <lineage>
        <taxon>Eukaryota</taxon>
        <taxon>Fungi</taxon>
        <taxon>Dikarya</taxon>
        <taxon>Ascomycota</taxon>
        <taxon>Pezizomycotina</taxon>
        <taxon>Pezizomycetes</taxon>
        <taxon>Pezizales</taxon>
        <taxon>Morchellaceae</taxon>
        <taxon>Morchella</taxon>
    </lineage>
</organism>
<dbReference type="AlphaFoldDB" id="A0A3N4KEG0"/>
<reference evidence="8 9" key="1">
    <citation type="journal article" date="2018" name="Nat. Ecol. Evol.">
        <title>Pezizomycetes genomes reveal the molecular basis of ectomycorrhizal truffle lifestyle.</title>
        <authorList>
            <person name="Murat C."/>
            <person name="Payen T."/>
            <person name="Noel B."/>
            <person name="Kuo A."/>
            <person name="Morin E."/>
            <person name="Chen J."/>
            <person name="Kohler A."/>
            <person name="Krizsan K."/>
            <person name="Balestrini R."/>
            <person name="Da Silva C."/>
            <person name="Montanini B."/>
            <person name="Hainaut M."/>
            <person name="Levati E."/>
            <person name="Barry K.W."/>
            <person name="Belfiori B."/>
            <person name="Cichocki N."/>
            <person name="Clum A."/>
            <person name="Dockter R.B."/>
            <person name="Fauchery L."/>
            <person name="Guy J."/>
            <person name="Iotti M."/>
            <person name="Le Tacon F."/>
            <person name="Lindquist E.A."/>
            <person name="Lipzen A."/>
            <person name="Malagnac F."/>
            <person name="Mello A."/>
            <person name="Molinier V."/>
            <person name="Miyauchi S."/>
            <person name="Poulain J."/>
            <person name="Riccioni C."/>
            <person name="Rubini A."/>
            <person name="Sitrit Y."/>
            <person name="Splivallo R."/>
            <person name="Traeger S."/>
            <person name="Wang M."/>
            <person name="Zifcakova L."/>
            <person name="Wipf D."/>
            <person name="Zambonelli A."/>
            <person name="Paolocci F."/>
            <person name="Nowrousian M."/>
            <person name="Ottonello S."/>
            <person name="Baldrian P."/>
            <person name="Spatafora J.W."/>
            <person name="Henrissat B."/>
            <person name="Nagy L.G."/>
            <person name="Aury J.M."/>
            <person name="Wincker P."/>
            <person name="Grigoriev I.V."/>
            <person name="Bonfante P."/>
            <person name="Martin F.M."/>
        </authorList>
    </citation>
    <scope>NUCLEOTIDE SEQUENCE [LARGE SCALE GENOMIC DNA]</scope>
    <source>
        <strain evidence="8 9">CCBAS932</strain>
    </source>
</reference>
<evidence type="ECO:0000259" key="6">
    <source>
        <dbReference type="PROSITE" id="PS50016"/>
    </source>
</evidence>
<dbReference type="SMART" id="SM00184">
    <property type="entry name" value="RING"/>
    <property type="match status" value="2"/>
</dbReference>
<dbReference type="InParanoid" id="A0A3N4KEG0"/>
<evidence type="ECO:0000256" key="2">
    <source>
        <dbReference type="ARBA" id="ARBA00022771"/>
    </source>
</evidence>
<proteinExistence type="predicted"/>
<dbReference type="Pfam" id="PF00628">
    <property type="entry name" value="PHD"/>
    <property type="match status" value="1"/>
</dbReference>
<feature type="region of interest" description="Disordered" evidence="5">
    <location>
        <begin position="521"/>
        <end position="589"/>
    </location>
</feature>
<feature type="compositionally biased region" description="Polar residues" evidence="5">
    <location>
        <begin position="378"/>
        <end position="394"/>
    </location>
</feature>
<feature type="compositionally biased region" description="Basic residues" evidence="5">
    <location>
        <begin position="575"/>
        <end position="585"/>
    </location>
</feature>
<evidence type="ECO:0000313" key="8">
    <source>
        <dbReference type="EMBL" id="RPB08880.1"/>
    </source>
</evidence>
<dbReference type="PROSITE" id="PS50016">
    <property type="entry name" value="ZF_PHD_2"/>
    <property type="match status" value="1"/>
</dbReference>
<dbReference type="InterPro" id="IPR019786">
    <property type="entry name" value="Zinc_finger_PHD-type_CS"/>
</dbReference>
<keyword evidence="2 4" id="KW-0863">Zinc-finger</keyword>
<dbReference type="InterPro" id="IPR001965">
    <property type="entry name" value="Znf_PHD"/>
</dbReference>
<dbReference type="SUPFAM" id="SSF57850">
    <property type="entry name" value="RING/U-box"/>
    <property type="match status" value="1"/>
</dbReference>
<evidence type="ECO:0000259" key="7">
    <source>
        <dbReference type="PROSITE" id="PS50089"/>
    </source>
</evidence>
<keyword evidence="9" id="KW-1185">Reference proteome</keyword>
<sequence>MSESLGTSPPSPEPGPSTPQQHQSTPHLRVQHLSPPTSYSLTATDLRQESDDAAVTCIVCLSDLPQDSIPVTGEYDPVARLVPCNHAMHNSCLVPWMERANSCPICRASFNEVSVSATLSGHILETYPVEDRIQVTEYESQTLNHDEEVEGACEVCICGNNEDVLLVCDDCSRSYHTYCLGLDAIPQQNSWYCSRCSERHIAAQLAGFQRSGRRRGVRTVGEIRRVRRQNQRDMASRQDRAWQNAWQRLDSDLGERALSAAVAAEQRITNQRDAQVERMIRRREVAAAQIGEGRNGFNEQLAWMIPTSRPRTFPDHQQPISEEEQSAWRMFDIAEGIEKSPCKRSRRNSQEITRSPGSDNGEKPRRKRPRTRRDSQLIDGSTMNTEASSGSSTVPAIPAVPSTAPATSVGDREQAGFVPTASGSYLEHILESIAKSAETAAPDPPQVGLWGIDLSKMRPLSPEPSNAASPRSRPTSPVAQSPYIIPSLLRSRPHSPIETSQMPLSPSSPTRRIPIISHLQPAPTRAWESSSSPPTSRANSPIQRQQQRTFLDEDPGSDDARGGASSSSDTDSVSKKHRHHRKHGGIRPAITPEVKADIANMVRSVLRPYYPEKLSKDDFTQINKSVSRKLYQLVEADEDSDIAGDKEKWIKVAEEEVMLAVECL</sequence>
<feature type="compositionally biased region" description="Polar residues" evidence="5">
    <location>
        <begin position="497"/>
        <end position="510"/>
    </location>
</feature>
<dbReference type="PROSITE" id="PS01359">
    <property type="entry name" value="ZF_PHD_1"/>
    <property type="match status" value="1"/>
</dbReference>
<dbReference type="InterPro" id="IPR047157">
    <property type="entry name" value="PHRF1/Atg35"/>
</dbReference>
<name>A0A3N4KEG0_9PEZI</name>
<accession>A0A3N4KEG0</accession>
<evidence type="ECO:0000256" key="1">
    <source>
        <dbReference type="ARBA" id="ARBA00022723"/>
    </source>
</evidence>
<dbReference type="Proteomes" id="UP000277580">
    <property type="component" value="Unassembled WGS sequence"/>
</dbReference>
<evidence type="ECO:0000256" key="4">
    <source>
        <dbReference type="PROSITE-ProRule" id="PRU00175"/>
    </source>
</evidence>
<protein>
    <recommendedName>
        <fullName evidence="10">PHD-type domain-containing protein</fullName>
    </recommendedName>
</protein>
<feature type="compositionally biased region" description="Low complexity" evidence="5">
    <location>
        <begin position="562"/>
        <end position="571"/>
    </location>
</feature>
<dbReference type="OrthoDB" id="8062037at2759"/>
<dbReference type="Pfam" id="PF13639">
    <property type="entry name" value="zf-RING_2"/>
    <property type="match status" value="1"/>
</dbReference>
<feature type="compositionally biased region" description="Low complexity" evidence="5">
    <location>
        <begin position="529"/>
        <end position="541"/>
    </location>
</feature>
<keyword evidence="3" id="KW-0862">Zinc</keyword>
<dbReference type="InterPro" id="IPR001841">
    <property type="entry name" value="Znf_RING"/>
</dbReference>
<feature type="region of interest" description="Disordered" evidence="5">
    <location>
        <begin position="1"/>
        <end position="38"/>
    </location>
</feature>
<feature type="compositionally biased region" description="Polar residues" evidence="5">
    <location>
        <begin position="463"/>
        <end position="479"/>
    </location>
</feature>
<evidence type="ECO:0008006" key="10">
    <source>
        <dbReference type="Google" id="ProtNLM"/>
    </source>
</evidence>
<dbReference type="EMBL" id="ML119157">
    <property type="protein sequence ID" value="RPB08880.1"/>
    <property type="molecule type" value="Genomic_DNA"/>
</dbReference>
<dbReference type="PANTHER" id="PTHR12618:SF20">
    <property type="entry name" value="PHD AND RING FINGER DOMAIN-CONTAINING PROTEIN 1"/>
    <property type="match status" value="1"/>
</dbReference>
<dbReference type="GO" id="GO:0008270">
    <property type="term" value="F:zinc ion binding"/>
    <property type="evidence" value="ECO:0007669"/>
    <property type="project" value="UniProtKB-KW"/>
</dbReference>
<dbReference type="Gene3D" id="3.30.40.10">
    <property type="entry name" value="Zinc/RING finger domain, C3HC4 (zinc finger)"/>
    <property type="match status" value="2"/>
</dbReference>
<dbReference type="STRING" id="1392247.A0A3N4KEG0"/>
<dbReference type="SMART" id="SM00249">
    <property type="entry name" value="PHD"/>
    <property type="match status" value="1"/>
</dbReference>
<dbReference type="SUPFAM" id="SSF57903">
    <property type="entry name" value="FYVE/PHD zinc finger"/>
    <property type="match status" value="1"/>
</dbReference>